<dbReference type="InterPro" id="IPR039420">
    <property type="entry name" value="WalR-like"/>
</dbReference>
<dbReference type="Pfam" id="PF00196">
    <property type="entry name" value="GerE"/>
    <property type="match status" value="1"/>
</dbReference>
<dbReference type="InterPro" id="IPR001789">
    <property type="entry name" value="Sig_transdc_resp-reg_receiver"/>
</dbReference>
<dbReference type="PANTHER" id="PTHR48111">
    <property type="entry name" value="REGULATOR OF RPOS"/>
    <property type="match status" value="1"/>
</dbReference>
<proteinExistence type="predicted"/>
<dbReference type="GO" id="GO:0000976">
    <property type="term" value="F:transcription cis-regulatory region binding"/>
    <property type="evidence" value="ECO:0007669"/>
    <property type="project" value="TreeGrafter"/>
</dbReference>
<dbReference type="Gene3D" id="1.10.10.10">
    <property type="entry name" value="Winged helix-like DNA-binding domain superfamily/Winged helix DNA-binding domain"/>
    <property type="match status" value="1"/>
</dbReference>
<dbReference type="EMBL" id="PIUM01000017">
    <property type="protein sequence ID" value="PKU23785.1"/>
    <property type="molecule type" value="Genomic_DNA"/>
</dbReference>
<dbReference type="InterPro" id="IPR000792">
    <property type="entry name" value="Tscrpt_reg_LuxR_C"/>
</dbReference>
<dbReference type="AlphaFoldDB" id="A0A2N3PTQ8"/>
<dbReference type="GO" id="GO:0000156">
    <property type="term" value="F:phosphorelay response regulator activity"/>
    <property type="evidence" value="ECO:0007669"/>
    <property type="project" value="TreeGrafter"/>
</dbReference>
<comment type="caution">
    <text evidence="8">The sequence shown here is derived from an EMBL/GenBank/DDBJ whole genome shotgun (WGS) entry which is preliminary data.</text>
</comment>
<dbReference type="SUPFAM" id="SSF52172">
    <property type="entry name" value="CheY-like"/>
    <property type="match status" value="1"/>
</dbReference>
<evidence type="ECO:0000313" key="8">
    <source>
        <dbReference type="EMBL" id="PKU23785.1"/>
    </source>
</evidence>
<evidence type="ECO:0000256" key="3">
    <source>
        <dbReference type="ARBA" id="ARBA00023015"/>
    </source>
</evidence>
<dbReference type="GO" id="GO:0032993">
    <property type="term" value="C:protein-DNA complex"/>
    <property type="evidence" value="ECO:0007669"/>
    <property type="project" value="TreeGrafter"/>
</dbReference>
<dbReference type="SMART" id="SM00421">
    <property type="entry name" value="HTH_LUXR"/>
    <property type="match status" value="1"/>
</dbReference>
<keyword evidence="3" id="KW-0805">Transcription regulation</keyword>
<keyword evidence="1 6" id="KW-0597">Phosphoprotein</keyword>
<dbReference type="PROSITE" id="PS50110">
    <property type="entry name" value="RESPONSE_REGULATORY"/>
    <property type="match status" value="1"/>
</dbReference>
<protein>
    <recommendedName>
        <fullName evidence="7">Response regulatory domain-containing protein</fullName>
    </recommendedName>
</protein>
<name>A0A2N3PTQ8_9PROT</name>
<evidence type="ECO:0000256" key="4">
    <source>
        <dbReference type="ARBA" id="ARBA00023125"/>
    </source>
</evidence>
<feature type="domain" description="Response regulatory" evidence="7">
    <location>
        <begin position="3"/>
        <end position="120"/>
    </location>
</feature>
<sequence length="358" mass="39416">MSLILVIEDEWELRSGLATGLRHAGFDVSEAEDGDTGYDAILSLRPDLVLCDIGLPGLRGDKVLERLRRERPDLSRLPFLFLTAFADRQSILAGHQLGADDYLVKPIDLELLVAVIAKRLEQVERWEISRRSDLERQRDQFLSALSERSQLSFLSAADVLHHLSDAVLLFNEARQVIFINRVARRLLAQEDGLSLRNGVLTGTRGEDSRRIQALLSAVLSPVDGVEPRPLVLPRPSGRRAYEARACRLDAGLDLGPDCAALAALFLSDPEFRCRPSEAALCALYGFTRTEARIVANLTLGLSVGEVAHAQRISRNTVHHHLKSIFVKTDTTRQSELVALVLSGLAARSAVPAALADRS</sequence>
<evidence type="ECO:0000313" key="9">
    <source>
        <dbReference type="Proteomes" id="UP000233293"/>
    </source>
</evidence>
<dbReference type="Proteomes" id="UP000233293">
    <property type="component" value="Unassembled WGS sequence"/>
</dbReference>
<dbReference type="GO" id="GO:0005829">
    <property type="term" value="C:cytosol"/>
    <property type="evidence" value="ECO:0007669"/>
    <property type="project" value="TreeGrafter"/>
</dbReference>
<gene>
    <name evidence="8" type="ORF">CWS72_14955</name>
</gene>
<reference evidence="9" key="1">
    <citation type="submission" date="2017-12" db="EMBL/GenBank/DDBJ databases">
        <title>Draft genome sequence of Telmatospirillum siberiense 26-4b1T, an acidotolerant peatland alphaproteobacterium potentially involved in sulfur cycling.</title>
        <authorList>
            <person name="Hausmann B."/>
            <person name="Pjevac P."/>
            <person name="Schreck K."/>
            <person name="Herbold C.W."/>
            <person name="Daims H."/>
            <person name="Wagner M."/>
            <person name="Pester M."/>
            <person name="Loy A."/>
        </authorList>
    </citation>
    <scope>NUCLEOTIDE SEQUENCE [LARGE SCALE GENOMIC DNA]</scope>
    <source>
        <strain evidence="9">26-4b1</strain>
    </source>
</reference>
<evidence type="ECO:0000256" key="5">
    <source>
        <dbReference type="ARBA" id="ARBA00023163"/>
    </source>
</evidence>
<keyword evidence="4" id="KW-0238">DNA-binding</keyword>
<dbReference type="InterPro" id="IPR036388">
    <property type="entry name" value="WH-like_DNA-bd_sf"/>
</dbReference>
<dbReference type="OrthoDB" id="5292887at2"/>
<dbReference type="InterPro" id="IPR016032">
    <property type="entry name" value="Sig_transdc_resp-reg_C-effctor"/>
</dbReference>
<evidence type="ECO:0000259" key="7">
    <source>
        <dbReference type="PROSITE" id="PS50110"/>
    </source>
</evidence>
<dbReference type="InterPro" id="IPR011006">
    <property type="entry name" value="CheY-like_superfamily"/>
</dbReference>
<dbReference type="SMART" id="SM00448">
    <property type="entry name" value="REC"/>
    <property type="match status" value="1"/>
</dbReference>
<evidence type="ECO:0000256" key="1">
    <source>
        <dbReference type="ARBA" id="ARBA00022553"/>
    </source>
</evidence>
<accession>A0A2N3PTQ8</accession>
<evidence type="ECO:0000256" key="2">
    <source>
        <dbReference type="ARBA" id="ARBA00023012"/>
    </source>
</evidence>
<keyword evidence="9" id="KW-1185">Reference proteome</keyword>
<dbReference type="Pfam" id="PF00072">
    <property type="entry name" value="Response_reg"/>
    <property type="match status" value="1"/>
</dbReference>
<dbReference type="RefSeq" id="WP_101251421.1">
    <property type="nucleotide sequence ID" value="NZ_PIUM01000017.1"/>
</dbReference>
<feature type="modified residue" description="4-aspartylphosphate" evidence="6">
    <location>
        <position position="52"/>
    </location>
</feature>
<dbReference type="CDD" id="cd17574">
    <property type="entry name" value="REC_OmpR"/>
    <property type="match status" value="1"/>
</dbReference>
<dbReference type="Gene3D" id="3.40.50.2300">
    <property type="match status" value="1"/>
</dbReference>
<keyword evidence="5" id="KW-0804">Transcription</keyword>
<dbReference type="GO" id="GO:0006355">
    <property type="term" value="P:regulation of DNA-templated transcription"/>
    <property type="evidence" value="ECO:0007669"/>
    <property type="project" value="InterPro"/>
</dbReference>
<keyword evidence="2" id="KW-0902">Two-component regulatory system</keyword>
<evidence type="ECO:0000256" key="6">
    <source>
        <dbReference type="PROSITE-ProRule" id="PRU00169"/>
    </source>
</evidence>
<organism evidence="8 9">
    <name type="scientific">Telmatospirillum siberiense</name>
    <dbReference type="NCBI Taxonomy" id="382514"/>
    <lineage>
        <taxon>Bacteria</taxon>
        <taxon>Pseudomonadati</taxon>
        <taxon>Pseudomonadota</taxon>
        <taxon>Alphaproteobacteria</taxon>
        <taxon>Rhodospirillales</taxon>
        <taxon>Rhodospirillaceae</taxon>
        <taxon>Telmatospirillum</taxon>
    </lineage>
</organism>
<dbReference type="PANTHER" id="PTHR48111:SF1">
    <property type="entry name" value="TWO-COMPONENT RESPONSE REGULATOR ORR33"/>
    <property type="match status" value="1"/>
</dbReference>
<dbReference type="SUPFAM" id="SSF46894">
    <property type="entry name" value="C-terminal effector domain of the bipartite response regulators"/>
    <property type="match status" value="1"/>
</dbReference>